<evidence type="ECO:0000313" key="1">
    <source>
        <dbReference type="EMBL" id="MFC3076317.1"/>
    </source>
</evidence>
<proteinExistence type="predicted"/>
<evidence type="ECO:0000313" key="2">
    <source>
        <dbReference type="Proteomes" id="UP001595377"/>
    </source>
</evidence>
<keyword evidence="2" id="KW-1185">Reference proteome</keyword>
<organism evidence="1 2">
    <name type="scientific">Shinella pollutisoli</name>
    <dbReference type="NCBI Taxonomy" id="2250594"/>
    <lineage>
        <taxon>Bacteria</taxon>
        <taxon>Pseudomonadati</taxon>
        <taxon>Pseudomonadota</taxon>
        <taxon>Alphaproteobacteria</taxon>
        <taxon>Hyphomicrobiales</taxon>
        <taxon>Rhizobiaceae</taxon>
        <taxon>Shinella</taxon>
    </lineage>
</organism>
<name>A0ABV7DMM0_9HYPH</name>
<gene>
    <name evidence="1" type="ORF">ACFOHH_24605</name>
</gene>
<dbReference type="RefSeq" id="WP_257316629.1">
    <property type="nucleotide sequence ID" value="NZ_JANFDG010000021.1"/>
</dbReference>
<dbReference type="Proteomes" id="UP001595377">
    <property type="component" value="Unassembled WGS sequence"/>
</dbReference>
<dbReference type="EMBL" id="JBHRSP010000053">
    <property type="protein sequence ID" value="MFC3076317.1"/>
    <property type="molecule type" value="Genomic_DNA"/>
</dbReference>
<sequence>MVFGSDRPLWRAFLKIGTQLVLGRERAHFHNWFPGLDLHVPAGPAETGSIVHRGRTVGRLHHPEVLRRRAGADIVIVGSGPSVRENDVSRLPADTAILLNGAINLVPGVIASPLAVAIEDERFVWRHHDAIVRTVAPGTICLLSVGVIRALCELDAHWLAERTVVLIDDVCKPYRRPRRRAEEVAALEYVRTDGKGFGFSLCPARGVVQGGSVVVSVFQFAVYCRPRAIGFVGIDLANADAPRFYESRGRKAFSGVAAATDRILSSLAAGLPVCAQNGITLRNHSRHSALARIGLDYDPRLAAAS</sequence>
<protein>
    <submittedName>
        <fullName evidence="1">Glycosyl transferase</fullName>
    </submittedName>
</protein>
<comment type="caution">
    <text evidence="1">The sequence shown here is derived from an EMBL/GenBank/DDBJ whole genome shotgun (WGS) entry which is preliminary data.</text>
</comment>
<keyword evidence="1" id="KW-0808">Transferase</keyword>
<dbReference type="GO" id="GO:0016740">
    <property type="term" value="F:transferase activity"/>
    <property type="evidence" value="ECO:0007669"/>
    <property type="project" value="UniProtKB-KW"/>
</dbReference>
<accession>A0ABV7DMM0</accession>
<reference evidence="2" key="1">
    <citation type="journal article" date="2019" name="Int. J. Syst. Evol. Microbiol.">
        <title>The Global Catalogue of Microorganisms (GCM) 10K type strain sequencing project: providing services to taxonomists for standard genome sequencing and annotation.</title>
        <authorList>
            <consortium name="The Broad Institute Genomics Platform"/>
            <consortium name="The Broad Institute Genome Sequencing Center for Infectious Disease"/>
            <person name="Wu L."/>
            <person name="Ma J."/>
        </authorList>
    </citation>
    <scope>NUCLEOTIDE SEQUENCE [LARGE SCALE GENOMIC DNA]</scope>
    <source>
        <strain evidence="2">KCTC 52677</strain>
    </source>
</reference>